<dbReference type="GO" id="GO:0097367">
    <property type="term" value="F:carbohydrate derivative binding"/>
    <property type="evidence" value="ECO:0007669"/>
    <property type="project" value="InterPro"/>
</dbReference>
<evidence type="ECO:0000256" key="7">
    <source>
        <dbReference type="PROSITE-ProRule" id="PRU00703"/>
    </source>
</evidence>
<feature type="site" description="Catalytically relevant" evidence="6">
    <location>
        <position position="66"/>
    </location>
</feature>
<feature type="domain" description="CBS" evidence="8">
    <location>
        <begin position="217"/>
        <end position="275"/>
    </location>
</feature>
<sequence>MTPNLATLPHRPTANAEDALASARRTLAVEAEAIAALAERLDDHFTQAAQLLLDCQGRVVVSGIGKSGHIARKIAATLASTGTPAFFMHAAEAVHGDLGMITAQDVVIAISYSGSATELLTIVPQVKRMGARLISITGRPESELAQLADIHLNANVTKEACPMNLAPTASTTATLALGDALAVACLEARGFGAEDFARSHPGGALGRRLLTHVRDVMRSGPAVPTVPVTASITDALTEISLKGMGMTVVLDAQEQVVGIFTDGDLRRLLERVGDIRGLTVEAGMSHKPYAIGPDALAVEAAALMDENRKNLLLVRDPSGALIGALHMHDLLAAKVL</sequence>
<dbReference type="KEGG" id="pacr:FXN63_23885"/>
<evidence type="ECO:0000313" key="11">
    <source>
        <dbReference type="Proteomes" id="UP000325161"/>
    </source>
</evidence>
<comment type="similarity">
    <text evidence="1 4">Belongs to the SIS family. GutQ/KpsF subfamily.</text>
</comment>
<dbReference type="GO" id="GO:0019146">
    <property type="term" value="F:arabinose-5-phosphate isomerase activity"/>
    <property type="evidence" value="ECO:0007669"/>
    <property type="project" value="UniProtKB-ARBA"/>
</dbReference>
<feature type="binding site" evidence="5">
    <location>
        <position position="89"/>
    </location>
    <ligand>
        <name>Zn(2+)</name>
        <dbReference type="ChEBI" id="CHEBI:29105"/>
    </ligand>
</feature>
<dbReference type="InterPro" id="IPR004800">
    <property type="entry name" value="KdsD/KpsF-type"/>
</dbReference>
<keyword evidence="5" id="KW-0862">Zinc</keyword>
<keyword evidence="11" id="KW-1185">Reference proteome</keyword>
<feature type="domain" description="CBS" evidence="8">
    <location>
        <begin position="284"/>
        <end position="336"/>
    </location>
</feature>
<dbReference type="EMBL" id="CP043046">
    <property type="protein sequence ID" value="QEI08538.1"/>
    <property type="molecule type" value="Genomic_DNA"/>
</dbReference>
<dbReference type="Gene3D" id="3.10.580.10">
    <property type="entry name" value="CBS-domain"/>
    <property type="match status" value="1"/>
</dbReference>
<dbReference type="InterPro" id="IPR046342">
    <property type="entry name" value="CBS_dom_sf"/>
</dbReference>
<evidence type="ECO:0000256" key="2">
    <source>
        <dbReference type="ARBA" id="ARBA00022737"/>
    </source>
</evidence>
<name>A0A5C0B1F4_9BURK</name>
<dbReference type="AlphaFoldDB" id="A0A5C0B1F4"/>
<dbReference type="SUPFAM" id="SSF53697">
    <property type="entry name" value="SIS domain"/>
    <property type="match status" value="1"/>
</dbReference>
<reference evidence="10 11" key="1">
    <citation type="submission" date="2019-08" db="EMBL/GenBank/DDBJ databases">
        <title>Amphibian skin-associated Pigmentiphaga: genome sequence and occurrence across geography and hosts.</title>
        <authorList>
            <person name="Bletz M.C."/>
            <person name="Bunk B."/>
            <person name="Sproeer C."/>
            <person name="Biwer P."/>
            <person name="Reiter S."/>
            <person name="Rabemananjara F.C.E."/>
            <person name="Schulz S."/>
            <person name="Overmann J."/>
            <person name="Vences M."/>
        </authorList>
    </citation>
    <scope>NUCLEOTIDE SEQUENCE [LARGE SCALE GENOMIC DNA]</scope>
    <source>
        <strain evidence="10 11">Mada1488</strain>
    </source>
</reference>
<feature type="site" description="Catalytically relevant" evidence="6">
    <location>
        <position position="118"/>
    </location>
</feature>
<proteinExistence type="inferred from homology"/>
<dbReference type="RefSeq" id="WP_148818009.1">
    <property type="nucleotide sequence ID" value="NZ_CP043046.1"/>
</dbReference>
<dbReference type="Pfam" id="PF00571">
    <property type="entry name" value="CBS"/>
    <property type="match status" value="2"/>
</dbReference>
<dbReference type="PANTHER" id="PTHR42745:SF1">
    <property type="entry name" value="ARABINOSE 5-PHOSPHATE ISOMERASE KDSD"/>
    <property type="match status" value="1"/>
</dbReference>
<keyword evidence="10" id="KW-0413">Isomerase</keyword>
<dbReference type="Gene3D" id="3.40.50.10490">
    <property type="entry name" value="Glucose-6-phosphate isomerase like protein, domain 1"/>
    <property type="match status" value="1"/>
</dbReference>
<accession>A0A5C0B1F4</accession>
<dbReference type="PANTHER" id="PTHR42745">
    <property type="match status" value="1"/>
</dbReference>
<dbReference type="PROSITE" id="PS51464">
    <property type="entry name" value="SIS"/>
    <property type="match status" value="1"/>
</dbReference>
<dbReference type="InterPro" id="IPR001347">
    <property type="entry name" value="SIS_dom"/>
</dbReference>
<protein>
    <submittedName>
        <fullName evidence="10">KpsF/GutQ family sugar-phosphate isomerase</fullName>
    </submittedName>
</protein>
<dbReference type="InterPro" id="IPR000644">
    <property type="entry name" value="CBS_dom"/>
</dbReference>
<dbReference type="GO" id="GO:0046872">
    <property type="term" value="F:metal ion binding"/>
    <property type="evidence" value="ECO:0007669"/>
    <property type="project" value="UniProtKB-KW"/>
</dbReference>
<dbReference type="PIRSF" id="PIRSF004692">
    <property type="entry name" value="KdsD_KpsF"/>
    <property type="match status" value="1"/>
</dbReference>
<evidence type="ECO:0000256" key="3">
    <source>
        <dbReference type="ARBA" id="ARBA00023122"/>
    </source>
</evidence>
<keyword evidence="3 7" id="KW-0129">CBS domain</keyword>
<dbReference type="Proteomes" id="UP000325161">
    <property type="component" value="Chromosome"/>
</dbReference>
<feature type="site" description="Catalytically relevant" evidence="6">
    <location>
        <position position="200"/>
    </location>
</feature>
<dbReference type="NCBIfam" id="TIGR00393">
    <property type="entry name" value="kpsF"/>
    <property type="match status" value="1"/>
</dbReference>
<gene>
    <name evidence="10" type="ORF">FXN63_23885</name>
</gene>
<dbReference type="GO" id="GO:0005975">
    <property type="term" value="P:carbohydrate metabolic process"/>
    <property type="evidence" value="ECO:0007669"/>
    <property type="project" value="InterPro"/>
</dbReference>
<evidence type="ECO:0000256" key="1">
    <source>
        <dbReference type="ARBA" id="ARBA00008165"/>
    </source>
</evidence>
<dbReference type="GO" id="GO:1901135">
    <property type="term" value="P:carbohydrate derivative metabolic process"/>
    <property type="evidence" value="ECO:0007669"/>
    <property type="project" value="InterPro"/>
</dbReference>
<organism evidence="10 11">
    <name type="scientific">Pigmentiphaga aceris</name>
    <dbReference type="NCBI Taxonomy" id="1940612"/>
    <lineage>
        <taxon>Bacteria</taxon>
        <taxon>Pseudomonadati</taxon>
        <taxon>Pseudomonadota</taxon>
        <taxon>Betaproteobacteria</taxon>
        <taxon>Burkholderiales</taxon>
        <taxon>Alcaligenaceae</taxon>
        <taxon>Pigmentiphaga</taxon>
    </lineage>
</organism>
<dbReference type="Pfam" id="PF01380">
    <property type="entry name" value="SIS"/>
    <property type="match status" value="1"/>
</dbReference>
<evidence type="ECO:0000256" key="6">
    <source>
        <dbReference type="PIRSR" id="PIRSR004692-3"/>
    </source>
</evidence>
<dbReference type="OrthoDB" id="9762536at2"/>
<evidence type="ECO:0000313" key="10">
    <source>
        <dbReference type="EMBL" id="QEI08538.1"/>
    </source>
</evidence>
<feature type="site" description="Catalytically relevant" evidence="6">
    <location>
        <position position="159"/>
    </location>
</feature>
<dbReference type="CDD" id="cd05014">
    <property type="entry name" value="SIS_Kpsf"/>
    <property type="match status" value="1"/>
</dbReference>
<evidence type="ECO:0000256" key="4">
    <source>
        <dbReference type="PIRNR" id="PIRNR004692"/>
    </source>
</evidence>
<dbReference type="FunFam" id="3.40.50.10490:FF:000011">
    <property type="entry name" value="Arabinose 5-phosphate isomerase"/>
    <property type="match status" value="1"/>
</dbReference>
<dbReference type="PROSITE" id="PS51371">
    <property type="entry name" value="CBS"/>
    <property type="match status" value="2"/>
</dbReference>
<dbReference type="CDD" id="cd04604">
    <property type="entry name" value="CBS_pair_SIS_assoc"/>
    <property type="match status" value="1"/>
</dbReference>
<dbReference type="InterPro" id="IPR035474">
    <property type="entry name" value="SIS_Kpsf"/>
</dbReference>
<evidence type="ECO:0000259" key="9">
    <source>
        <dbReference type="PROSITE" id="PS51464"/>
    </source>
</evidence>
<evidence type="ECO:0000259" key="8">
    <source>
        <dbReference type="PROSITE" id="PS51371"/>
    </source>
</evidence>
<evidence type="ECO:0000256" key="5">
    <source>
        <dbReference type="PIRSR" id="PIRSR004692-2"/>
    </source>
</evidence>
<dbReference type="InterPro" id="IPR046348">
    <property type="entry name" value="SIS_dom_sf"/>
</dbReference>
<keyword evidence="5" id="KW-0479">Metal-binding</keyword>
<dbReference type="InterPro" id="IPR050986">
    <property type="entry name" value="GutQ/KpsF_isomerases"/>
</dbReference>
<keyword evidence="2" id="KW-0677">Repeat</keyword>
<feature type="domain" description="SIS" evidence="9">
    <location>
        <begin position="48"/>
        <end position="191"/>
    </location>
</feature>